<dbReference type="AlphaFoldDB" id="A0A5C6SS72"/>
<sequence length="72" mass="8181">MASLVFKVAQRFLLKRTMLCSTTVSGISSKSLHVKQGKLRSVMFKNNNRKIICHIKQPCNADLVMTKNTNDR</sequence>
<name>A0A5C6SS72_FUSOC</name>
<proteinExistence type="predicted"/>
<evidence type="ECO:0000313" key="1">
    <source>
        <dbReference type="EMBL" id="TXC00798.1"/>
    </source>
</evidence>
<gene>
    <name evidence="1" type="ORF">FocTR4_00008659</name>
</gene>
<comment type="caution">
    <text evidence="1">The sequence shown here is derived from an EMBL/GenBank/DDBJ whole genome shotgun (WGS) entry which is preliminary data.</text>
</comment>
<protein>
    <submittedName>
        <fullName evidence="1">Uncharacterized protein</fullName>
    </submittedName>
</protein>
<dbReference type="EMBL" id="VMNF01000009">
    <property type="protein sequence ID" value="TXC00798.1"/>
    <property type="molecule type" value="Genomic_DNA"/>
</dbReference>
<dbReference type="Proteomes" id="UP000321331">
    <property type="component" value="Unassembled WGS sequence"/>
</dbReference>
<accession>A0A5C6SS72</accession>
<reference evidence="1 2" key="1">
    <citation type="submission" date="2019-07" db="EMBL/GenBank/DDBJ databases">
        <title>The First High-Quality Draft Genome Sequence of the Causal Agent of the Current Panama Disease Epidemic.</title>
        <authorList>
            <person name="Warmington R.J."/>
            <person name="Kay W."/>
            <person name="Jeffries A."/>
            <person name="Bebber D."/>
            <person name="Moore K."/>
            <person name="Studholme D.J."/>
        </authorList>
    </citation>
    <scope>NUCLEOTIDE SEQUENCE [LARGE SCALE GENOMIC DNA]</scope>
    <source>
        <strain evidence="1 2">TR4</strain>
    </source>
</reference>
<organism evidence="1 2">
    <name type="scientific">Fusarium oxysporum f. sp. cubense</name>
    <dbReference type="NCBI Taxonomy" id="61366"/>
    <lineage>
        <taxon>Eukaryota</taxon>
        <taxon>Fungi</taxon>
        <taxon>Dikarya</taxon>
        <taxon>Ascomycota</taxon>
        <taxon>Pezizomycotina</taxon>
        <taxon>Sordariomycetes</taxon>
        <taxon>Hypocreomycetidae</taxon>
        <taxon>Hypocreales</taxon>
        <taxon>Nectriaceae</taxon>
        <taxon>Fusarium</taxon>
        <taxon>Fusarium oxysporum species complex</taxon>
    </lineage>
</organism>
<evidence type="ECO:0000313" key="2">
    <source>
        <dbReference type="Proteomes" id="UP000321331"/>
    </source>
</evidence>